<feature type="chain" id="PRO_5013761097" evidence="1">
    <location>
        <begin position="20"/>
        <end position="67"/>
    </location>
</feature>
<accession>A0A2G5ER37</accession>
<dbReference type="InParanoid" id="A0A2G5ER37"/>
<dbReference type="EMBL" id="KZ305022">
    <property type="protein sequence ID" value="PIA58199.1"/>
    <property type="molecule type" value="Genomic_DNA"/>
</dbReference>
<organism evidence="2 3">
    <name type="scientific">Aquilegia coerulea</name>
    <name type="common">Rocky mountain columbine</name>
    <dbReference type="NCBI Taxonomy" id="218851"/>
    <lineage>
        <taxon>Eukaryota</taxon>
        <taxon>Viridiplantae</taxon>
        <taxon>Streptophyta</taxon>
        <taxon>Embryophyta</taxon>
        <taxon>Tracheophyta</taxon>
        <taxon>Spermatophyta</taxon>
        <taxon>Magnoliopsida</taxon>
        <taxon>Ranunculales</taxon>
        <taxon>Ranunculaceae</taxon>
        <taxon>Thalictroideae</taxon>
        <taxon>Aquilegia</taxon>
    </lineage>
</organism>
<dbReference type="Proteomes" id="UP000230069">
    <property type="component" value="Unassembled WGS sequence"/>
</dbReference>
<proteinExistence type="predicted"/>
<protein>
    <submittedName>
        <fullName evidence="2">Uncharacterized protein</fullName>
    </submittedName>
</protein>
<keyword evidence="1" id="KW-0732">Signal</keyword>
<dbReference type="AlphaFoldDB" id="A0A2G5ER37"/>
<evidence type="ECO:0000313" key="3">
    <source>
        <dbReference type="Proteomes" id="UP000230069"/>
    </source>
</evidence>
<sequence length="67" mass="7687">MLIILIPLCFVLVLKEVSVLVFDNNCVQNSVYGAFRTGVYKSVLMKVRIISQFAYCVYYGACLSRWQ</sequence>
<gene>
    <name evidence="2" type="ORF">AQUCO_00500259v1</name>
</gene>
<feature type="signal peptide" evidence="1">
    <location>
        <begin position="1"/>
        <end position="19"/>
    </location>
</feature>
<reference evidence="2 3" key="1">
    <citation type="submission" date="2017-09" db="EMBL/GenBank/DDBJ databases">
        <title>WGS assembly of Aquilegia coerulea Goldsmith.</title>
        <authorList>
            <person name="Hodges S."/>
            <person name="Kramer E."/>
            <person name="Nordborg M."/>
            <person name="Tomkins J."/>
            <person name="Borevitz J."/>
            <person name="Derieg N."/>
            <person name="Yan J."/>
            <person name="Mihaltcheva S."/>
            <person name="Hayes R.D."/>
            <person name="Rokhsar D."/>
        </authorList>
    </citation>
    <scope>NUCLEOTIDE SEQUENCE [LARGE SCALE GENOMIC DNA]</scope>
    <source>
        <strain evidence="3">cv. Goldsmith</strain>
    </source>
</reference>
<evidence type="ECO:0000313" key="2">
    <source>
        <dbReference type="EMBL" id="PIA58199.1"/>
    </source>
</evidence>
<keyword evidence="3" id="KW-1185">Reference proteome</keyword>
<evidence type="ECO:0000256" key="1">
    <source>
        <dbReference type="SAM" id="SignalP"/>
    </source>
</evidence>
<name>A0A2G5ER37_AQUCA</name>